<reference evidence="1" key="1">
    <citation type="submission" date="2021-02" db="EMBL/GenBank/DDBJ databases">
        <authorList>
            <person name="Nowell W R."/>
        </authorList>
    </citation>
    <scope>NUCLEOTIDE SEQUENCE</scope>
</reference>
<dbReference type="Proteomes" id="UP000676336">
    <property type="component" value="Unassembled WGS sequence"/>
</dbReference>
<evidence type="ECO:0000313" key="2">
    <source>
        <dbReference type="Proteomes" id="UP000676336"/>
    </source>
</evidence>
<evidence type="ECO:0000313" key="1">
    <source>
        <dbReference type="EMBL" id="CAF4400145.1"/>
    </source>
</evidence>
<dbReference type="EMBL" id="CAJOBI010057362">
    <property type="protein sequence ID" value="CAF4400145.1"/>
    <property type="molecule type" value="Genomic_DNA"/>
</dbReference>
<protein>
    <submittedName>
        <fullName evidence="1">Uncharacterized protein</fullName>
    </submittedName>
</protein>
<dbReference type="AlphaFoldDB" id="A0A8S2VLE3"/>
<comment type="caution">
    <text evidence="1">The sequence shown here is derived from an EMBL/GenBank/DDBJ whole genome shotgun (WGS) entry which is preliminary data.</text>
</comment>
<feature type="non-terminal residue" evidence="1">
    <location>
        <position position="1"/>
    </location>
</feature>
<accession>A0A8S2VLE3</accession>
<organism evidence="1 2">
    <name type="scientific">Rotaria magnacalcarata</name>
    <dbReference type="NCBI Taxonomy" id="392030"/>
    <lineage>
        <taxon>Eukaryota</taxon>
        <taxon>Metazoa</taxon>
        <taxon>Spiralia</taxon>
        <taxon>Gnathifera</taxon>
        <taxon>Rotifera</taxon>
        <taxon>Eurotatoria</taxon>
        <taxon>Bdelloidea</taxon>
        <taxon>Philodinida</taxon>
        <taxon>Philodinidae</taxon>
        <taxon>Rotaria</taxon>
    </lineage>
</organism>
<gene>
    <name evidence="1" type="ORF">SMN809_LOCUS30409</name>
</gene>
<proteinExistence type="predicted"/>
<feature type="non-terminal residue" evidence="1">
    <location>
        <position position="92"/>
    </location>
</feature>
<sequence>DTLIDPSLGNRLNTLRTALETILLVAPNSITILAIRRVFQYRSPYYPPLPLATAKQQALTDVIFYVPSMNKNDIENTLNANLGLFASSYGIT</sequence>
<name>A0A8S2VLE3_9BILA</name>